<dbReference type="PANTHER" id="PTHR10815">
    <property type="entry name" value="METHYLATED-DNA--PROTEIN-CYSTEINE METHYLTRANSFERASE"/>
    <property type="match status" value="1"/>
</dbReference>
<dbReference type="Pfam" id="PF02870">
    <property type="entry name" value="Methyltransf_1N"/>
    <property type="match status" value="1"/>
</dbReference>
<comment type="miscellaneous">
    <text evidence="8">This enzyme catalyzes only one turnover and therefore is not strictly catalytic. According to one definition, an enzyme is a biocatalyst that acts repeatedly and over many reaction cycles.</text>
</comment>
<dbReference type="PANTHER" id="PTHR10815:SF5">
    <property type="entry name" value="METHYLATED-DNA--PROTEIN-CYSTEINE METHYLTRANSFERASE"/>
    <property type="match status" value="1"/>
</dbReference>
<dbReference type="InterPro" id="IPR036631">
    <property type="entry name" value="MGMT_N_sf"/>
</dbReference>
<evidence type="ECO:0000256" key="4">
    <source>
        <dbReference type="ARBA" id="ARBA00022679"/>
    </source>
</evidence>
<dbReference type="InterPro" id="IPR036388">
    <property type="entry name" value="WH-like_DNA-bd_sf"/>
</dbReference>
<comment type="similarity">
    <text evidence="8">Belongs to the MGMT family.</text>
</comment>
<evidence type="ECO:0000259" key="9">
    <source>
        <dbReference type="Pfam" id="PF01035"/>
    </source>
</evidence>
<dbReference type="InterPro" id="IPR001497">
    <property type="entry name" value="MethylDNA_cys_MeTrfase_AS"/>
</dbReference>
<dbReference type="GO" id="GO:0003908">
    <property type="term" value="F:methylated-DNA-[protein]-cysteine S-methyltransferase activity"/>
    <property type="evidence" value="ECO:0007669"/>
    <property type="project" value="UniProtKB-EC"/>
</dbReference>
<dbReference type="InterPro" id="IPR023546">
    <property type="entry name" value="MGMT"/>
</dbReference>
<dbReference type="Gene3D" id="1.10.10.10">
    <property type="entry name" value="Winged helix-like DNA-binding domain superfamily/Winged helix DNA-binding domain"/>
    <property type="match status" value="1"/>
</dbReference>
<proteinExistence type="inferred from homology"/>
<evidence type="ECO:0000313" key="11">
    <source>
        <dbReference type="EMBL" id="MDN3612136.1"/>
    </source>
</evidence>
<evidence type="ECO:0000259" key="10">
    <source>
        <dbReference type="Pfam" id="PF02870"/>
    </source>
</evidence>
<dbReference type="CDD" id="cd06445">
    <property type="entry name" value="ATase"/>
    <property type="match status" value="1"/>
</dbReference>
<dbReference type="InterPro" id="IPR036217">
    <property type="entry name" value="MethylDNA_cys_MeTrfase_DNAb"/>
</dbReference>
<evidence type="ECO:0000256" key="7">
    <source>
        <dbReference type="ARBA" id="ARBA00049348"/>
    </source>
</evidence>
<dbReference type="Gene3D" id="3.30.160.70">
    <property type="entry name" value="Methylated DNA-protein cysteine methyltransferase domain"/>
    <property type="match status" value="1"/>
</dbReference>
<dbReference type="InterPro" id="IPR008332">
    <property type="entry name" value="MethylG_MeTrfase_N"/>
</dbReference>
<comment type="catalytic activity">
    <reaction evidence="1 8">
        <text>a 4-O-methyl-thymidine in DNA + L-cysteinyl-[protein] = a thymidine in DNA + S-methyl-L-cysteinyl-[protein]</text>
        <dbReference type="Rhea" id="RHEA:53428"/>
        <dbReference type="Rhea" id="RHEA-COMP:10131"/>
        <dbReference type="Rhea" id="RHEA-COMP:10132"/>
        <dbReference type="Rhea" id="RHEA-COMP:13555"/>
        <dbReference type="Rhea" id="RHEA-COMP:13556"/>
        <dbReference type="ChEBI" id="CHEBI:29950"/>
        <dbReference type="ChEBI" id="CHEBI:82612"/>
        <dbReference type="ChEBI" id="CHEBI:137386"/>
        <dbReference type="ChEBI" id="CHEBI:137387"/>
        <dbReference type="EC" id="2.1.1.63"/>
    </reaction>
</comment>
<evidence type="ECO:0000256" key="2">
    <source>
        <dbReference type="ARBA" id="ARBA00022490"/>
    </source>
</evidence>
<feature type="domain" description="Methylated-DNA-[protein]-cysteine S-methyltransferase DNA binding" evidence="9">
    <location>
        <begin position="78"/>
        <end position="156"/>
    </location>
</feature>
<name>A0ABT8BYJ1_9VIBR</name>
<evidence type="ECO:0000256" key="5">
    <source>
        <dbReference type="ARBA" id="ARBA00022763"/>
    </source>
</evidence>
<dbReference type="SUPFAM" id="SSF53155">
    <property type="entry name" value="Methylated DNA-protein cysteine methyltransferase domain"/>
    <property type="match status" value="1"/>
</dbReference>
<dbReference type="RefSeq" id="WP_076588196.1">
    <property type="nucleotide sequence ID" value="NZ_JABEYA020000003.1"/>
</dbReference>
<evidence type="ECO:0000256" key="6">
    <source>
        <dbReference type="ARBA" id="ARBA00023204"/>
    </source>
</evidence>
<dbReference type="Proteomes" id="UP001238540">
    <property type="component" value="Unassembled WGS sequence"/>
</dbReference>
<keyword evidence="12" id="KW-1185">Reference proteome</keyword>
<dbReference type="NCBIfam" id="TIGR00589">
    <property type="entry name" value="ogt"/>
    <property type="match status" value="1"/>
</dbReference>
<dbReference type="SUPFAM" id="SSF46767">
    <property type="entry name" value="Methylated DNA-protein cysteine methyltransferase, C-terminal domain"/>
    <property type="match status" value="1"/>
</dbReference>
<dbReference type="PROSITE" id="PS00374">
    <property type="entry name" value="MGMT"/>
    <property type="match status" value="1"/>
</dbReference>
<evidence type="ECO:0000256" key="3">
    <source>
        <dbReference type="ARBA" id="ARBA00022603"/>
    </source>
</evidence>
<dbReference type="EC" id="2.1.1.63" evidence="8"/>
<evidence type="ECO:0000256" key="1">
    <source>
        <dbReference type="ARBA" id="ARBA00001286"/>
    </source>
</evidence>
<dbReference type="HAMAP" id="MF_00772">
    <property type="entry name" value="OGT"/>
    <property type="match status" value="1"/>
</dbReference>
<sequence>MKKSYTTFDSPLGMVTVQANELGLTGVWFETQTTQPEELGTSQIEHPILIKAIKQLQEYFLGERQEFDLPLSAEGTRFQKQVWKALTEIPFGEAWSYQQLAEMIGNPKAVRAVGAANGKNPISIIVPCHRVIGKNGQMTGYAGGLERKVALLNIEHWEPE</sequence>
<keyword evidence="4 8" id="KW-0808">Transferase</keyword>
<evidence type="ECO:0000256" key="8">
    <source>
        <dbReference type="HAMAP-Rule" id="MF_00772"/>
    </source>
</evidence>
<dbReference type="GO" id="GO:0032259">
    <property type="term" value="P:methylation"/>
    <property type="evidence" value="ECO:0007669"/>
    <property type="project" value="UniProtKB-KW"/>
</dbReference>
<protein>
    <recommendedName>
        <fullName evidence="8">Methylated-DNA--protein-cysteine methyltransferase</fullName>
        <ecNumber evidence="8">2.1.1.63</ecNumber>
    </recommendedName>
    <alternativeName>
        <fullName evidence="8">6-O-methylguanine-DNA methyltransferase</fullName>
        <shortName evidence="8">MGMT</shortName>
    </alternativeName>
    <alternativeName>
        <fullName evidence="8">O-6-methylguanine-DNA-alkyltransferase</fullName>
    </alternativeName>
</protein>
<comment type="catalytic activity">
    <reaction evidence="7 8">
        <text>a 6-O-methyl-2'-deoxyguanosine in DNA + L-cysteinyl-[protein] = S-methyl-L-cysteinyl-[protein] + a 2'-deoxyguanosine in DNA</text>
        <dbReference type="Rhea" id="RHEA:24000"/>
        <dbReference type="Rhea" id="RHEA-COMP:10131"/>
        <dbReference type="Rhea" id="RHEA-COMP:10132"/>
        <dbReference type="Rhea" id="RHEA-COMP:11367"/>
        <dbReference type="Rhea" id="RHEA-COMP:11368"/>
        <dbReference type="ChEBI" id="CHEBI:29950"/>
        <dbReference type="ChEBI" id="CHEBI:82612"/>
        <dbReference type="ChEBI" id="CHEBI:85445"/>
        <dbReference type="ChEBI" id="CHEBI:85448"/>
        <dbReference type="EC" id="2.1.1.63"/>
    </reaction>
</comment>
<organism evidence="11 12">
    <name type="scientific">Vibrio ostreicida</name>
    <dbReference type="NCBI Taxonomy" id="526588"/>
    <lineage>
        <taxon>Bacteria</taxon>
        <taxon>Pseudomonadati</taxon>
        <taxon>Pseudomonadota</taxon>
        <taxon>Gammaproteobacteria</taxon>
        <taxon>Vibrionales</taxon>
        <taxon>Vibrionaceae</taxon>
        <taxon>Vibrio</taxon>
    </lineage>
</organism>
<comment type="function">
    <text evidence="8">Involved in the cellular defense against the biological effects of O6-methylguanine (O6-MeG) and O4-methylthymine (O4-MeT) in DNA. Repairs the methylated nucleobase in DNA by stoichiometrically transferring the methyl group to a cysteine residue in the enzyme. This is a suicide reaction: the enzyme is irreversibly inactivated.</text>
</comment>
<keyword evidence="6 8" id="KW-0234">DNA repair</keyword>
<keyword evidence="2 8" id="KW-0963">Cytoplasm</keyword>
<dbReference type="EMBL" id="JAUFQC010000027">
    <property type="protein sequence ID" value="MDN3612136.1"/>
    <property type="molecule type" value="Genomic_DNA"/>
</dbReference>
<dbReference type="Pfam" id="PF01035">
    <property type="entry name" value="DNA_binding_1"/>
    <property type="match status" value="1"/>
</dbReference>
<accession>A0ABT8BYJ1</accession>
<evidence type="ECO:0000313" key="12">
    <source>
        <dbReference type="Proteomes" id="UP001238540"/>
    </source>
</evidence>
<dbReference type="InterPro" id="IPR014048">
    <property type="entry name" value="MethylDNA_cys_MeTrfase_DNA-bd"/>
</dbReference>
<keyword evidence="3 8" id="KW-0489">Methyltransferase</keyword>
<comment type="caution">
    <text evidence="11">The sequence shown here is derived from an EMBL/GenBank/DDBJ whole genome shotgun (WGS) entry which is preliminary data.</text>
</comment>
<feature type="active site" description="Nucleophile; methyl group acceptor" evidence="8">
    <location>
        <position position="128"/>
    </location>
</feature>
<keyword evidence="5 8" id="KW-0227">DNA damage</keyword>
<gene>
    <name evidence="11" type="ORF">QWZ16_21310</name>
</gene>
<comment type="subcellular location">
    <subcellularLocation>
        <location evidence="8">Cytoplasm</location>
    </subcellularLocation>
</comment>
<feature type="domain" description="Methylguanine DNA methyltransferase ribonuclease-like" evidence="10">
    <location>
        <begin position="5"/>
        <end position="72"/>
    </location>
</feature>
<reference evidence="12" key="1">
    <citation type="journal article" date="2019" name="Int. J. Syst. Evol. Microbiol.">
        <title>The Global Catalogue of Microorganisms (GCM) 10K type strain sequencing project: providing services to taxonomists for standard genome sequencing and annotation.</title>
        <authorList>
            <consortium name="The Broad Institute Genomics Platform"/>
            <consortium name="The Broad Institute Genome Sequencing Center for Infectious Disease"/>
            <person name="Wu L."/>
            <person name="Ma J."/>
        </authorList>
    </citation>
    <scope>NUCLEOTIDE SEQUENCE [LARGE SCALE GENOMIC DNA]</scope>
    <source>
        <strain evidence="12">CECT 7398</strain>
    </source>
</reference>